<dbReference type="Pfam" id="PF07929">
    <property type="entry name" value="PRiA4_ORF3"/>
    <property type="match status" value="1"/>
</dbReference>
<accession>A0A409XJ75</accession>
<evidence type="ECO:0000259" key="2">
    <source>
        <dbReference type="Pfam" id="PF07929"/>
    </source>
</evidence>
<dbReference type="PANTHER" id="PTHR41878">
    <property type="entry name" value="LEXA REPRESSOR-RELATED"/>
    <property type="match status" value="1"/>
</dbReference>
<dbReference type="PANTHER" id="PTHR41878:SF1">
    <property type="entry name" value="TNPR PROTEIN"/>
    <property type="match status" value="1"/>
</dbReference>
<dbReference type="AlphaFoldDB" id="A0A409XJ75"/>
<dbReference type="Gene3D" id="3.10.290.30">
    <property type="entry name" value="MM3350-like"/>
    <property type="match status" value="1"/>
</dbReference>
<organism evidence="3 4">
    <name type="scientific">Psilocybe cyanescens</name>
    <dbReference type="NCBI Taxonomy" id="93625"/>
    <lineage>
        <taxon>Eukaryota</taxon>
        <taxon>Fungi</taxon>
        <taxon>Dikarya</taxon>
        <taxon>Basidiomycota</taxon>
        <taxon>Agaricomycotina</taxon>
        <taxon>Agaricomycetes</taxon>
        <taxon>Agaricomycetidae</taxon>
        <taxon>Agaricales</taxon>
        <taxon>Agaricineae</taxon>
        <taxon>Strophariaceae</taxon>
        <taxon>Psilocybe</taxon>
    </lineage>
</organism>
<dbReference type="InterPro" id="IPR012912">
    <property type="entry name" value="Plasmid_pRiA4b_Orf3-like"/>
</dbReference>
<evidence type="ECO:0000313" key="3">
    <source>
        <dbReference type="EMBL" id="PPQ90817.1"/>
    </source>
</evidence>
<reference evidence="3 4" key="1">
    <citation type="journal article" date="2018" name="Evol. Lett.">
        <title>Horizontal gene cluster transfer increased hallucinogenic mushroom diversity.</title>
        <authorList>
            <person name="Reynolds H.T."/>
            <person name="Vijayakumar V."/>
            <person name="Gluck-Thaler E."/>
            <person name="Korotkin H.B."/>
            <person name="Matheny P.B."/>
            <person name="Slot J.C."/>
        </authorList>
    </citation>
    <scope>NUCLEOTIDE SEQUENCE [LARGE SCALE GENOMIC DNA]</scope>
    <source>
        <strain evidence="3 4">2631</strain>
    </source>
</reference>
<feature type="region of interest" description="Disordered" evidence="1">
    <location>
        <begin position="1"/>
        <end position="25"/>
    </location>
</feature>
<name>A0A409XJ75_PSICY</name>
<evidence type="ECO:0000256" key="1">
    <source>
        <dbReference type="SAM" id="MobiDB-lite"/>
    </source>
</evidence>
<proteinExistence type="predicted"/>
<evidence type="ECO:0000313" key="4">
    <source>
        <dbReference type="Proteomes" id="UP000283269"/>
    </source>
</evidence>
<protein>
    <recommendedName>
        <fullName evidence="2">Plasmid pRiA4b Orf3-like domain-containing protein</fullName>
    </recommendedName>
</protein>
<comment type="caution">
    <text evidence="3">The sequence shown here is derived from an EMBL/GenBank/DDBJ whole genome shotgun (WGS) entry which is preliminary data.</text>
</comment>
<gene>
    <name evidence="3" type="ORF">CVT25_012137</name>
</gene>
<dbReference type="InterPro" id="IPR024047">
    <property type="entry name" value="MM3350-like_sf"/>
</dbReference>
<sequence length="447" mass="50639">MDRSAMYRSMGMTPPPRSMTAPNRRPKYVKLAPGDDGEFLPDAFFEEYVPISVNDRSPHFFFPTGTDGSYTRMGTIPGRQIGQIVITHTLFASLSAVNNCDTSRWDSSSHASDDNKSPESQFMKVILDRKASQYSTSLSVENVGFIFQNSENNWNRWISRDSINVIFCAAYTFHRNGEHRVWRLFKVSSGITLSAFQDKAIAPIMGWVRNFHSYTFTDFRDGALFGPEVGYKYLPDSKYKLAHIFGKEGDQIGYLYDYGDKWYHRIEILKIFPPEESSGAIEVIDGKGMCPGENLRGNLNYARLLDEYDDASYSKKAEKKREILSTPNYDSFGKPPSLFDPAVFDLGAAKERVAEALSSTSSVRAGSKKFHMPFAHDGERMIERMEQRHLKKGQSILNQRDEENYGFWNETISNKRDGRKEAVCSYCGKPAAPEVELKACAGCQQVL</sequence>
<dbReference type="OrthoDB" id="432970at2759"/>
<feature type="domain" description="Plasmid pRiA4b Orf3-like" evidence="2">
    <location>
        <begin position="178"/>
        <end position="346"/>
    </location>
</feature>
<keyword evidence="4" id="KW-1185">Reference proteome</keyword>
<dbReference type="Proteomes" id="UP000283269">
    <property type="component" value="Unassembled WGS sequence"/>
</dbReference>
<dbReference type="SUPFAM" id="SSF159941">
    <property type="entry name" value="MM3350-like"/>
    <property type="match status" value="1"/>
</dbReference>
<dbReference type="InParanoid" id="A0A409XJ75"/>
<dbReference type="EMBL" id="NHYD01001542">
    <property type="protein sequence ID" value="PPQ90817.1"/>
    <property type="molecule type" value="Genomic_DNA"/>
</dbReference>